<dbReference type="InterPro" id="IPR007694">
    <property type="entry name" value="DNA_helicase_DnaB-like_C"/>
</dbReference>
<dbReference type="SUPFAM" id="SSF52540">
    <property type="entry name" value="P-loop containing nucleoside triphosphate hydrolases"/>
    <property type="match status" value="1"/>
</dbReference>
<dbReference type="Gene3D" id="3.40.50.300">
    <property type="entry name" value="P-loop containing nucleotide triphosphate hydrolases"/>
    <property type="match status" value="1"/>
</dbReference>
<sequence>MNYGTLLISKAIEANDPNALLRFNIAEADLPTQGERKAFRYVMQYAEQHRGQAPTAEMVTNEVPDFQPDFNIEASYDYLAKNLKEQAAEREFIELVNGRIDPETNRQVKAPQLAEKFEAAQKSGDMGSFFEWLTKQAESLKMRTNVRNSVGTDIKRDIDKFKAEYENRKAGESFRIWRSKFDFINRAMGGYVSSNVYVIYGKSGRGKSAIALEEVVNCAMQGANVLIWSMEMGWYEVLVRLYVSISGSLGVTTATLNGVNMEAGFNSRDVRQGNLNEEFEAGFMEFLGQLNDILPGNITVRGVDDEDFGSRTLRDLKSDIIETKADVVLVDPFYYLDYEANTSKTAGGDAANTSQKLRRLAGHTKATIFALTQADEEDEKDSEDGPRELKLPQRKGVKKTKALLEDAALLIAVDTNAKEGRGMIGLNKGRDGGEGESAEIIYLPQIGVVKQPEAGEAAAAQFEF</sequence>
<reference evidence="2 3" key="1">
    <citation type="submission" date="2020-04" db="EMBL/GenBank/DDBJ databases">
        <title>Plant growth promoting and environmental Bacillus: genomic and epigenetic comparison.</title>
        <authorList>
            <person name="Reva O.N."/>
            <person name="Lutz S."/>
            <person name="Ahrens C.H."/>
        </authorList>
    </citation>
    <scope>NUCLEOTIDE SEQUENCE [LARGE SCALE GENOMIC DNA]</scope>
    <source>
        <strain evidence="2 3">UCMB5075</strain>
    </source>
</reference>
<evidence type="ECO:0000259" key="1">
    <source>
        <dbReference type="Pfam" id="PF03796"/>
    </source>
</evidence>
<protein>
    <recommendedName>
        <fullName evidence="1">SF4 helicase domain-containing protein</fullName>
    </recommendedName>
</protein>
<gene>
    <name evidence="2" type="ORF">HC660_27010</name>
</gene>
<dbReference type="Proteomes" id="UP000501048">
    <property type="component" value="Chromosome"/>
</dbReference>
<name>A0ABX6LZ80_BACMO</name>
<dbReference type="GeneID" id="76983458"/>
<dbReference type="RefSeq" id="WP_168748452.1">
    <property type="nucleotide sequence ID" value="NZ_CP051464.1"/>
</dbReference>
<organism evidence="2 3">
    <name type="scientific">Bacillus mojavensis</name>
    <dbReference type="NCBI Taxonomy" id="72360"/>
    <lineage>
        <taxon>Bacteria</taxon>
        <taxon>Bacillati</taxon>
        <taxon>Bacillota</taxon>
        <taxon>Bacilli</taxon>
        <taxon>Bacillales</taxon>
        <taxon>Bacillaceae</taxon>
        <taxon>Bacillus</taxon>
    </lineage>
</organism>
<keyword evidence="3" id="KW-1185">Reference proteome</keyword>
<dbReference type="InterPro" id="IPR027417">
    <property type="entry name" value="P-loop_NTPase"/>
</dbReference>
<evidence type="ECO:0000313" key="3">
    <source>
        <dbReference type="Proteomes" id="UP000501048"/>
    </source>
</evidence>
<evidence type="ECO:0000313" key="2">
    <source>
        <dbReference type="EMBL" id="QJC97175.1"/>
    </source>
</evidence>
<feature type="domain" description="SF4 helicase" evidence="1">
    <location>
        <begin position="179"/>
        <end position="386"/>
    </location>
</feature>
<dbReference type="EMBL" id="CP051464">
    <property type="protein sequence ID" value="QJC97175.1"/>
    <property type="molecule type" value="Genomic_DNA"/>
</dbReference>
<proteinExistence type="predicted"/>
<accession>A0ABX6LZ80</accession>
<dbReference type="Pfam" id="PF03796">
    <property type="entry name" value="DnaB_C"/>
    <property type="match status" value="1"/>
</dbReference>